<feature type="domain" description="Plasmodium RESA N-terminal" evidence="2">
    <location>
        <begin position="121"/>
        <end position="250"/>
    </location>
</feature>
<keyword evidence="1" id="KW-1133">Transmembrane helix</keyword>
<proteinExistence type="predicted"/>
<dbReference type="Pfam" id="PF09687">
    <property type="entry name" value="PRESAN"/>
    <property type="match status" value="1"/>
</dbReference>
<reference evidence="3 4" key="1">
    <citation type="submission" date="2013-02" db="EMBL/GenBank/DDBJ databases">
        <title>The Genome Annotation of Plasmodium falciparum Vietnam Oak-Knoll (FVO).</title>
        <authorList>
            <consortium name="The Broad Institute Genome Sequencing Platform"/>
            <consortium name="The Broad Institute Genome Sequencing Center for Infectious Disease"/>
            <person name="Neafsey D."/>
            <person name="Hoffman S."/>
            <person name="Volkman S."/>
            <person name="Rosenthal P."/>
            <person name="Walker B."/>
            <person name="Young S.K."/>
            <person name="Zeng Q."/>
            <person name="Gargeya S."/>
            <person name="Fitzgerald M."/>
            <person name="Haas B."/>
            <person name="Abouelleil A."/>
            <person name="Allen A.W."/>
            <person name="Alvarado L."/>
            <person name="Arachchi H.M."/>
            <person name="Berlin A.M."/>
            <person name="Chapman S.B."/>
            <person name="Gainer-Dewar J."/>
            <person name="Goldberg J."/>
            <person name="Griggs A."/>
            <person name="Gujja S."/>
            <person name="Hansen M."/>
            <person name="Howarth C."/>
            <person name="Imamovic A."/>
            <person name="Ireland A."/>
            <person name="Larimer J."/>
            <person name="McCowan C."/>
            <person name="Murphy C."/>
            <person name="Pearson M."/>
            <person name="Poon T.W."/>
            <person name="Priest M."/>
            <person name="Roberts A."/>
            <person name="Saif S."/>
            <person name="Shea T."/>
            <person name="Sisk P."/>
            <person name="Sykes S."/>
            <person name="Wortman J."/>
            <person name="Nusbaum C."/>
            <person name="Birren B."/>
        </authorList>
    </citation>
    <scope>NUCLEOTIDE SEQUENCE [LARGE SCALE GENOMIC DNA]</scope>
    <source>
        <strain evidence="4">Vietnam Oak-Knoll (FVO)</strain>
    </source>
</reference>
<dbReference type="Proteomes" id="UP000030690">
    <property type="component" value="Unassembled WGS sequence"/>
</dbReference>
<dbReference type="NCBIfam" id="TIGR01639">
    <property type="entry name" value="P_fal_TIGR01639"/>
    <property type="match status" value="1"/>
</dbReference>
<accession>A0A024V7U0</accession>
<dbReference type="InterPro" id="IPR006526">
    <property type="entry name" value="Export_prot_PHISTa/b/c"/>
</dbReference>
<name>A0A024V7U0_PLAFA</name>
<evidence type="ECO:0000313" key="4">
    <source>
        <dbReference type="Proteomes" id="UP000030690"/>
    </source>
</evidence>
<evidence type="ECO:0000259" key="2">
    <source>
        <dbReference type="Pfam" id="PF09687"/>
    </source>
</evidence>
<sequence>MEIFYNKNLKTYKYNLYSTDINVKRMKCGITCRSFIFMSLSLCVISLFYISLLNIHEGNIVPSTKNIEIISRNLCEIENGNNEKRQNIMNRLDQTNESSKNSNNNKQITLENKPYNDMSKNLTEKELYDILNSLEECPPKEDLINIWHHALRAGKGFDNVVNELKALIQKYLDNDFYNTCCCTKKELVYRSIWEKNCFEFYTDVAYELVKYSNGFFELINGKHTLDDILEYIYSFLEHFKILKKELYEKYKKILLKKMN</sequence>
<feature type="transmembrane region" description="Helical" evidence="1">
    <location>
        <begin position="35"/>
        <end position="55"/>
    </location>
</feature>
<protein>
    <recommendedName>
        <fullName evidence="2">Plasmodium RESA N-terminal domain-containing protein</fullName>
    </recommendedName>
</protein>
<dbReference type="InterPro" id="IPR019111">
    <property type="entry name" value="PRESA_N"/>
</dbReference>
<keyword evidence="1" id="KW-0812">Transmembrane</keyword>
<gene>
    <name evidence="3" type="ORF">PFFVO_02284</name>
</gene>
<dbReference type="AlphaFoldDB" id="A0A024V7U0"/>
<keyword evidence="1" id="KW-0472">Membrane</keyword>
<organism evidence="3 4">
    <name type="scientific">Plasmodium falciparum Vietnam Oak-Knoll</name>
    <name type="common">FVO</name>
    <dbReference type="NCBI Taxonomy" id="1036723"/>
    <lineage>
        <taxon>Eukaryota</taxon>
        <taxon>Sar</taxon>
        <taxon>Alveolata</taxon>
        <taxon>Apicomplexa</taxon>
        <taxon>Aconoidasida</taxon>
        <taxon>Haemosporida</taxon>
        <taxon>Plasmodiidae</taxon>
        <taxon>Plasmodium</taxon>
        <taxon>Plasmodium (Laverania)</taxon>
    </lineage>
</organism>
<evidence type="ECO:0000256" key="1">
    <source>
        <dbReference type="SAM" id="Phobius"/>
    </source>
</evidence>
<dbReference type="InterPro" id="IPR044885">
    <property type="entry name" value="PRESA_N_sf"/>
</dbReference>
<dbReference type="OrthoDB" id="375385at2759"/>
<evidence type="ECO:0000313" key="3">
    <source>
        <dbReference type="EMBL" id="ETW18891.1"/>
    </source>
</evidence>
<dbReference type="EMBL" id="KI925076">
    <property type="protein sequence ID" value="ETW18891.1"/>
    <property type="molecule type" value="Genomic_DNA"/>
</dbReference>
<dbReference type="Gene3D" id="6.10.280.180">
    <property type="entry name" value="Plasmodium RESA, N-terminal helical domain"/>
    <property type="match status" value="1"/>
</dbReference>
<reference evidence="3 4" key="2">
    <citation type="submission" date="2013-02" db="EMBL/GenBank/DDBJ databases">
        <title>The Genome Sequence of Plasmodium falciparum Vietnam Oak-Knoll (FVO).</title>
        <authorList>
            <consortium name="The Broad Institute Genome Sequencing Platform"/>
            <consortium name="The Broad Institute Genome Sequencing Center for Infectious Disease"/>
            <person name="Neafsey D."/>
            <person name="Cheeseman I."/>
            <person name="Volkman S."/>
            <person name="Adams J."/>
            <person name="Walker B."/>
            <person name="Young S.K."/>
            <person name="Zeng Q."/>
            <person name="Gargeya S."/>
            <person name="Fitzgerald M."/>
            <person name="Haas B."/>
            <person name="Abouelleil A."/>
            <person name="Alvarado L."/>
            <person name="Arachchi H.M."/>
            <person name="Berlin A.M."/>
            <person name="Chapman S.B."/>
            <person name="Dewar J."/>
            <person name="Goldberg J."/>
            <person name="Griggs A."/>
            <person name="Gujja S."/>
            <person name="Hansen M."/>
            <person name="Howarth C."/>
            <person name="Imamovic A."/>
            <person name="Larimer J."/>
            <person name="McCowan C."/>
            <person name="Murphy C."/>
            <person name="Neiman D."/>
            <person name="Pearson M."/>
            <person name="Priest M."/>
            <person name="Roberts A."/>
            <person name="Saif S."/>
            <person name="Shea T."/>
            <person name="Sisk P."/>
            <person name="Sykes S."/>
            <person name="Wortman J."/>
            <person name="Nusbaum C."/>
            <person name="Birren B."/>
        </authorList>
    </citation>
    <scope>NUCLEOTIDE SEQUENCE [LARGE SCALE GENOMIC DNA]</scope>
    <source>
        <strain evidence="4">Vietnam Oak-Knoll (FVO)</strain>
    </source>
</reference>